<dbReference type="SMART" id="SM00829">
    <property type="entry name" value="PKS_ER"/>
    <property type="match status" value="1"/>
</dbReference>
<proteinExistence type="predicted"/>
<dbReference type="InterPro" id="IPR052585">
    <property type="entry name" value="Lipid_raft_assoc_Zn_ADH"/>
</dbReference>
<dbReference type="InterPro" id="IPR013154">
    <property type="entry name" value="ADH-like_N"/>
</dbReference>
<comment type="caution">
    <text evidence="2">The sequence shown here is derived from an EMBL/GenBank/DDBJ whole genome shotgun (WGS) entry which is preliminary data.</text>
</comment>
<evidence type="ECO:0000313" key="3">
    <source>
        <dbReference type="Proteomes" id="UP000664169"/>
    </source>
</evidence>
<reference evidence="2" key="1">
    <citation type="submission" date="2021-03" db="EMBL/GenBank/DDBJ databases">
        <authorList>
            <person name="Tagirdzhanova G."/>
        </authorList>
    </citation>
    <scope>NUCLEOTIDE SEQUENCE</scope>
</reference>
<dbReference type="Gene3D" id="3.90.180.10">
    <property type="entry name" value="Medium-chain alcohol dehydrogenases, catalytic domain"/>
    <property type="match status" value="1"/>
</dbReference>
<organism evidence="2 3">
    <name type="scientific">Gomphillus americanus</name>
    <dbReference type="NCBI Taxonomy" id="1940652"/>
    <lineage>
        <taxon>Eukaryota</taxon>
        <taxon>Fungi</taxon>
        <taxon>Dikarya</taxon>
        <taxon>Ascomycota</taxon>
        <taxon>Pezizomycotina</taxon>
        <taxon>Lecanoromycetes</taxon>
        <taxon>OSLEUM clade</taxon>
        <taxon>Ostropomycetidae</taxon>
        <taxon>Ostropales</taxon>
        <taxon>Graphidaceae</taxon>
        <taxon>Gomphilloideae</taxon>
        <taxon>Gomphillus</taxon>
    </lineage>
</organism>
<name>A0A8H3IF48_9LECA</name>
<dbReference type="PANTHER" id="PTHR43482:SF1">
    <property type="entry name" value="PROTEIN AST1-RELATED"/>
    <property type="match status" value="1"/>
</dbReference>
<dbReference type="SUPFAM" id="SSF51735">
    <property type="entry name" value="NAD(P)-binding Rossmann-fold domains"/>
    <property type="match status" value="1"/>
</dbReference>
<dbReference type="InterPro" id="IPR036291">
    <property type="entry name" value="NAD(P)-bd_dom_sf"/>
</dbReference>
<dbReference type="AlphaFoldDB" id="A0A8H3IF48"/>
<dbReference type="PANTHER" id="PTHR43482">
    <property type="entry name" value="PROTEIN AST1-RELATED"/>
    <property type="match status" value="1"/>
</dbReference>
<dbReference type="SUPFAM" id="SSF50129">
    <property type="entry name" value="GroES-like"/>
    <property type="match status" value="1"/>
</dbReference>
<dbReference type="Pfam" id="PF08240">
    <property type="entry name" value="ADH_N"/>
    <property type="match status" value="1"/>
</dbReference>
<dbReference type="EMBL" id="CAJPDQ010000013">
    <property type="protein sequence ID" value="CAF9918490.1"/>
    <property type="molecule type" value="Genomic_DNA"/>
</dbReference>
<evidence type="ECO:0000313" key="2">
    <source>
        <dbReference type="EMBL" id="CAF9918490.1"/>
    </source>
</evidence>
<dbReference type="InterPro" id="IPR020843">
    <property type="entry name" value="ER"/>
</dbReference>
<keyword evidence="3" id="KW-1185">Reference proteome</keyword>
<dbReference type="Gene3D" id="3.40.50.720">
    <property type="entry name" value="NAD(P)-binding Rossmann-like Domain"/>
    <property type="match status" value="1"/>
</dbReference>
<sequence>MFSQTPALTGAMRALRLDKANSLSLTSISIPHPPANHLLVQVYASAIQPSDILNAHGGFAVTTFPRVVGRDFSGVIAAVGEGSPSTLIGEPVFGTSGSTHAFTVDGFQAEYAIVPFEGVALKPEGISHVQAATLGVPISTAALIVRRAAIQNGERVLVLGAKGAVGSAVCTILGPDVHVLKGIRGPGGDVDTAADPQLKTVGKVDVVIDTIGITALSEAALDILSKSGRFVFISAPKNVTTPQLTIKMKDFYRNELSLLGVNSVSKSIEEMAILLGGIKGPVLEDYVNGAGRWTEISLDEAVIAYEDKTPGKKYVIKII</sequence>
<dbReference type="GO" id="GO:0016491">
    <property type="term" value="F:oxidoreductase activity"/>
    <property type="evidence" value="ECO:0007669"/>
    <property type="project" value="InterPro"/>
</dbReference>
<dbReference type="Proteomes" id="UP000664169">
    <property type="component" value="Unassembled WGS sequence"/>
</dbReference>
<accession>A0A8H3IF48</accession>
<dbReference type="InterPro" id="IPR011032">
    <property type="entry name" value="GroES-like_sf"/>
</dbReference>
<feature type="domain" description="Enoyl reductase (ER)" evidence="1">
    <location>
        <begin position="19"/>
        <end position="316"/>
    </location>
</feature>
<dbReference type="Pfam" id="PF00107">
    <property type="entry name" value="ADH_zinc_N"/>
    <property type="match status" value="1"/>
</dbReference>
<dbReference type="InterPro" id="IPR013149">
    <property type="entry name" value="ADH-like_C"/>
</dbReference>
<dbReference type="OrthoDB" id="203908at2759"/>
<evidence type="ECO:0000259" key="1">
    <source>
        <dbReference type="SMART" id="SM00829"/>
    </source>
</evidence>
<gene>
    <name evidence="2" type="ORF">GOMPHAMPRED_001532</name>
</gene>
<protein>
    <recommendedName>
        <fullName evidence="1">Enoyl reductase (ER) domain-containing protein</fullName>
    </recommendedName>
</protein>